<organism evidence="2 3">
    <name type="scientific">Hymenochirus boettgeri</name>
    <name type="common">Congo dwarf clawed frog</name>
    <dbReference type="NCBI Taxonomy" id="247094"/>
    <lineage>
        <taxon>Eukaryota</taxon>
        <taxon>Metazoa</taxon>
        <taxon>Chordata</taxon>
        <taxon>Craniata</taxon>
        <taxon>Vertebrata</taxon>
        <taxon>Euteleostomi</taxon>
        <taxon>Amphibia</taxon>
        <taxon>Batrachia</taxon>
        <taxon>Anura</taxon>
        <taxon>Pipoidea</taxon>
        <taxon>Pipidae</taxon>
        <taxon>Pipinae</taxon>
        <taxon>Hymenochirus</taxon>
    </lineage>
</organism>
<comment type="caution">
    <text evidence="2">The sequence shown here is derived from an EMBL/GenBank/DDBJ whole genome shotgun (WGS) entry which is preliminary data.</text>
</comment>
<accession>A0A8T2K8I1</accession>
<feature type="region of interest" description="Disordered" evidence="1">
    <location>
        <begin position="23"/>
        <end position="43"/>
    </location>
</feature>
<gene>
    <name evidence="2" type="ORF">GDO86_004487</name>
</gene>
<protein>
    <submittedName>
        <fullName evidence="2">Uncharacterized protein</fullName>
    </submittedName>
</protein>
<reference evidence="2" key="1">
    <citation type="thesis" date="2020" institute="ProQuest LLC" country="789 East Eisenhower Parkway, Ann Arbor, MI, USA">
        <title>Comparative Genomics and Chromosome Evolution.</title>
        <authorList>
            <person name="Mudd A.B."/>
        </authorList>
    </citation>
    <scope>NUCLEOTIDE SEQUENCE</scope>
    <source>
        <strain evidence="2">Female2</strain>
        <tissue evidence="2">Blood</tissue>
    </source>
</reference>
<keyword evidence="3" id="KW-1185">Reference proteome</keyword>
<evidence type="ECO:0000256" key="1">
    <source>
        <dbReference type="SAM" id="MobiDB-lite"/>
    </source>
</evidence>
<evidence type="ECO:0000313" key="2">
    <source>
        <dbReference type="EMBL" id="KAG8452712.1"/>
    </source>
</evidence>
<dbReference type="AlphaFoldDB" id="A0A8T2K8I1"/>
<sequence>MTGRSTEVLAKGHKTVTCHYSSEKKPCMSLPGDDTWKSPQQRG</sequence>
<proteinExistence type="predicted"/>
<evidence type="ECO:0000313" key="3">
    <source>
        <dbReference type="Proteomes" id="UP000812440"/>
    </source>
</evidence>
<dbReference type="EMBL" id="JAACNH010000002">
    <property type="protein sequence ID" value="KAG8452712.1"/>
    <property type="molecule type" value="Genomic_DNA"/>
</dbReference>
<name>A0A8T2K8I1_9PIPI</name>
<dbReference type="Proteomes" id="UP000812440">
    <property type="component" value="Chromosome 2"/>
</dbReference>